<evidence type="ECO:0000313" key="4">
    <source>
        <dbReference type="EMBL" id="RNB86197.1"/>
    </source>
</evidence>
<proteinExistence type="inferred from homology"/>
<sequence>MRSFSTDLAGDLSRPACCSPGIQNNKRDGCPASCLLPGSFFVPLSCCILAGRKVGEWGSTVGAASIEIITRVVLFFLCLFVTWTDLRERRIPNWSLLGCMIILFAMRFFFGTPGSWLYPLPVAAAVLFSFAALAWRWPEALGMGDVKLFACFAYGLGGADFVWIFTAASLLALLYASAVFLVKRKKAPRLLPFAPFLFAGYACWLSMGAASW</sequence>
<gene>
    <name evidence="4" type="ORF">EDM58_01205</name>
</gene>
<feature type="transmembrane region" description="Helical" evidence="2">
    <location>
        <begin position="57"/>
        <end position="81"/>
    </location>
</feature>
<dbReference type="PANTHER" id="PTHR30487">
    <property type="entry name" value="TYPE 4 PREPILIN-LIKE PROTEINS LEADER PEPTIDE-PROCESSING ENZYME"/>
    <property type="match status" value="1"/>
</dbReference>
<keyword evidence="2" id="KW-1133">Transmembrane helix</keyword>
<evidence type="ECO:0000313" key="5">
    <source>
        <dbReference type="Proteomes" id="UP000281915"/>
    </source>
</evidence>
<dbReference type="InterPro" id="IPR000045">
    <property type="entry name" value="Prepilin_IV_endopep_pep"/>
</dbReference>
<dbReference type="EMBL" id="RHHT01000002">
    <property type="protein sequence ID" value="RNB86197.1"/>
    <property type="molecule type" value="Genomic_DNA"/>
</dbReference>
<comment type="similarity">
    <text evidence="1">Belongs to the peptidase A24 family.</text>
</comment>
<feature type="transmembrane region" description="Helical" evidence="2">
    <location>
        <begin position="116"/>
        <end position="135"/>
    </location>
</feature>
<dbReference type="GO" id="GO:0005886">
    <property type="term" value="C:plasma membrane"/>
    <property type="evidence" value="ECO:0007669"/>
    <property type="project" value="TreeGrafter"/>
</dbReference>
<dbReference type="Gene3D" id="1.20.120.1220">
    <property type="match status" value="1"/>
</dbReference>
<feature type="domain" description="Prepilin type IV endopeptidase peptidase" evidence="3">
    <location>
        <begin position="73"/>
        <end position="176"/>
    </location>
</feature>
<name>A0A3M8DGA3_9BACL</name>
<evidence type="ECO:0000259" key="3">
    <source>
        <dbReference type="Pfam" id="PF01478"/>
    </source>
</evidence>
<protein>
    <submittedName>
        <fullName evidence="4">Prepilin peptidase</fullName>
    </submittedName>
</protein>
<dbReference type="PANTHER" id="PTHR30487:SF0">
    <property type="entry name" value="PREPILIN LEADER PEPTIDASE_N-METHYLTRANSFERASE-RELATED"/>
    <property type="match status" value="1"/>
</dbReference>
<dbReference type="Proteomes" id="UP000281915">
    <property type="component" value="Unassembled WGS sequence"/>
</dbReference>
<dbReference type="InterPro" id="IPR050882">
    <property type="entry name" value="Prepilin_peptidase/N-MTase"/>
</dbReference>
<dbReference type="GO" id="GO:0006465">
    <property type="term" value="P:signal peptide processing"/>
    <property type="evidence" value="ECO:0007669"/>
    <property type="project" value="TreeGrafter"/>
</dbReference>
<dbReference type="AlphaFoldDB" id="A0A3M8DGA3"/>
<keyword evidence="2" id="KW-0812">Transmembrane</keyword>
<feature type="transmembrane region" description="Helical" evidence="2">
    <location>
        <begin position="93"/>
        <end position="110"/>
    </location>
</feature>
<keyword evidence="2" id="KW-0472">Membrane</keyword>
<evidence type="ECO:0000256" key="2">
    <source>
        <dbReference type="SAM" id="Phobius"/>
    </source>
</evidence>
<accession>A0A3M8DGA3</accession>
<dbReference type="Pfam" id="PF01478">
    <property type="entry name" value="Peptidase_A24"/>
    <property type="match status" value="1"/>
</dbReference>
<evidence type="ECO:0000256" key="1">
    <source>
        <dbReference type="ARBA" id="ARBA00005801"/>
    </source>
</evidence>
<reference evidence="4 5" key="1">
    <citation type="submission" date="2018-10" db="EMBL/GenBank/DDBJ databases">
        <title>Phylogenomics of Brevibacillus.</title>
        <authorList>
            <person name="Dunlap C."/>
        </authorList>
    </citation>
    <scope>NUCLEOTIDE SEQUENCE [LARGE SCALE GENOMIC DNA]</scope>
    <source>
        <strain evidence="4 5">JCM 15085</strain>
    </source>
</reference>
<comment type="caution">
    <text evidence="4">The sequence shown here is derived from an EMBL/GenBank/DDBJ whole genome shotgun (WGS) entry which is preliminary data.</text>
</comment>
<feature type="transmembrane region" description="Helical" evidence="2">
    <location>
        <begin position="162"/>
        <end position="182"/>
    </location>
</feature>
<organism evidence="4 5">
    <name type="scientific">Brevibacillus panacihumi</name>
    <dbReference type="NCBI Taxonomy" id="497735"/>
    <lineage>
        <taxon>Bacteria</taxon>
        <taxon>Bacillati</taxon>
        <taxon>Bacillota</taxon>
        <taxon>Bacilli</taxon>
        <taxon>Bacillales</taxon>
        <taxon>Paenibacillaceae</taxon>
        <taxon>Brevibacillus</taxon>
    </lineage>
</organism>
<dbReference type="GO" id="GO:0004190">
    <property type="term" value="F:aspartic-type endopeptidase activity"/>
    <property type="evidence" value="ECO:0007669"/>
    <property type="project" value="InterPro"/>
</dbReference>
<feature type="transmembrane region" description="Helical" evidence="2">
    <location>
        <begin position="189"/>
        <end position="210"/>
    </location>
</feature>